<organism evidence="8 9">
    <name type="scientific">Saxophila tyrrhenica</name>
    <dbReference type="NCBI Taxonomy" id="1690608"/>
    <lineage>
        <taxon>Eukaryota</taxon>
        <taxon>Fungi</taxon>
        <taxon>Dikarya</taxon>
        <taxon>Ascomycota</taxon>
        <taxon>Pezizomycotina</taxon>
        <taxon>Dothideomycetes</taxon>
        <taxon>Dothideomycetidae</taxon>
        <taxon>Mycosphaerellales</taxon>
        <taxon>Extremaceae</taxon>
        <taxon>Saxophila</taxon>
    </lineage>
</organism>
<dbReference type="PIRSF" id="PIRSF006060">
    <property type="entry name" value="AA_transporter"/>
    <property type="match status" value="1"/>
</dbReference>
<evidence type="ECO:0000256" key="5">
    <source>
        <dbReference type="ARBA" id="ARBA00023136"/>
    </source>
</evidence>
<feature type="transmembrane region" description="Helical" evidence="7">
    <location>
        <begin position="441"/>
        <end position="465"/>
    </location>
</feature>
<evidence type="ECO:0000256" key="2">
    <source>
        <dbReference type="ARBA" id="ARBA00022448"/>
    </source>
</evidence>
<feature type="transmembrane region" description="Helical" evidence="7">
    <location>
        <begin position="518"/>
        <end position="537"/>
    </location>
</feature>
<feature type="transmembrane region" description="Helical" evidence="7">
    <location>
        <begin position="120"/>
        <end position="143"/>
    </location>
</feature>
<feature type="transmembrane region" description="Helical" evidence="7">
    <location>
        <begin position="363"/>
        <end position="386"/>
    </location>
</feature>
<sequence length="559" mass="61428">MPASGSVPYAAHGSIELLDQSTLHPTSAMHSSDKEPTVMVQEPYGEDLEEQGKATATKTTPSDIRGMARMGKPQQLDRTFRQMSITSFVALATATWEIGLFIISPALVDGGRAGLVWSSLWSWICFAPIYLSMAEMASMAPIAGAQYHWVSEFAPDEWQKPMSYIAGWVSTIAWQAGNAMGIFLTGSLVQTIILVNNDSYAFPAYQGTLLAIAMVIVAYVMNIYAAKVLPYWQNIFFALHIIAYFAYIVPIWVNAPVATHRQVWGEFSNTGGWSSMGLAIMVGQLTGISEQVGIDTTAHMSEEVKNAAKAVPRTMIIVYVINFMLLFPAIVTICYHIPDLEAALGDSTTYPAIYVMRQSMSNAWISVILAIVALICCASCINYFAAVTRDLFAFARDNGLPFSGWLSTVHPRRHLPVHASQLSVVIAALLSLIYIGSPVAFYAITSLSTVSLLMCYTLSIGSVLYRRIYKPHTLPPAQFSLGRRGGIILNSCAVAFGMWAFFWSFWPQSLPITAAGFNWASPIWAAAIIFAIGYYFVTARHKYVGPVVEVEGRKQDFVR</sequence>
<reference evidence="8 9" key="1">
    <citation type="submission" date="2023-08" db="EMBL/GenBank/DDBJ databases">
        <title>Black Yeasts Isolated from many extreme environments.</title>
        <authorList>
            <person name="Coleine C."/>
            <person name="Stajich J.E."/>
            <person name="Selbmann L."/>
        </authorList>
    </citation>
    <scope>NUCLEOTIDE SEQUENCE [LARGE SCALE GENOMIC DNA]</scope>
    <source>
        <strain evidence="8 9">CCFEE 5935</strain>
    </source>
</reference>
<feature type="transmembrane region" description="Helical" evidence="7">
    <location>
        <begin position="204"/>
        <end position="224"/>
    </location>
</feature>
<keyword evidence="9" id="KW-1185">Reference proteome</keyword>
<protein>
    <recommendedName>
        <fullName evidence="10">GABA permease</fullName>
    </recommendedName>
</protein>
<feature type="transmembrane region" description="Helical" evidence="7">
    <location>
        <begin position="164"/>
        <end position="184"/>
    </location>
</feature>
<comment type="subcellular location">
    <subcellularLocation>
        <location evidence="1">Membrane</location>
        <topology evidence="1">Multi-pass membrane protein</topology>
    </subcellularLocation>
</comment>
<feature type="transmembrane region" description="Helical" evidence="7">
    <location>
        <begin position="273"/>
        <end position="294"/>
    </location>
</feature>
<keyword evidence="2" id="KW-0813">Transport</keyword>
<dbReference type="Pfam" id="PF13520">
    <property type="entry name" value="AA_permease_2"/>
    <property type="match status" value="1"/>
</dbReference>
<dbReference type="AlphaFoldDB" id="A0AAV9P7W9"/>
<evidence type="ECO:0000313" key="9">
    <source>
        <dbReference type="Proteomes" id="UP001337655"/>
    </source>
</evidence>
<keyword evidence="3 7" id="KW-0812">Transmembrane</keyword>
<dbReference type="PANTHER" id="PTHR45649:SF4">
    <property type="entry name" value="TRANSPORTER, PUTATIVE (EUROFUNG)-RELATED"/>
    <property type="match status" value="1"/>
</dbReference>
<evidence type="ECO:0000256" key="3">
    <source>
        <dbReference type="ARBA" id="ARBA00022692"/>
    </source>
</evidence>
<keyword evidence="4 7" id="KW-1133">Transmembrane helix</keyword>
<comment type="caution">
    <text evidence="8">The sequence shown here is derived from an EMBL/GenBank/DDBJ whole genome shotgun (WGS) entry which is preliminary data.</text>
</comment>
<dbReference type="GeneID" id="89928475"/>
<gene>
    <name evidence="8" type="ORF">LTR77_007139</name>
</gene>
<dbReference type="GO" id="GO:0022857">
    <property type="term" value="F:transmembrane transporter activity"/>
    <property type="evidence" value="ECO:0007669"/>
    <property type="project" value="InterPro"/>
</dbReference>
<feature type="transmembrane region" description="Helical" evidence="7">
    <location>
        <begin position="88"/>
        <end position="108"/>
    </location>
</feature>
<feature type="transmembrane region" description="Helical" evidence="7">
    <location>
        <begin position="415"/>
        <end position="435"/>
    </location>
</feature>
<dbReference type="Proteomes" id="UP001337655">
    <property type="component" value="Unassembled WGS sequence"/>
</dbReference>
<dbReference type="RefSeq" id="XP_064657146.1">
    <property type="nucleotide sequence ID" value="XM_064804376.1"/>
</dbReference>
<keyword evidence="5 7" id="KW-0472">Membrane</keyword>
<name>A0AAV9P7W9_9PEZI</name>
<dbReference type="InterPro" id="IPR002293">
    <property type="entry name" value="AA/rel_permease1"/>
</dbReference>
<evidence type="ECO:0000256" key="7">
    <source>
        <dbReference type="SAM" id="Phobius"/>
    </source>
</evidence>
<dbReference type="GO" id="GO:0016020">
    <property type="term" value="C:membrane"/>
    <property type="evidence" value="ECO:0007669"/>
    <property type="project" value="UniProtKB-SubCell"/>
</dbReference>
<dbReference type="PANTHER" id="PTHR45649">
    <property type="entry name" value="AMINO-ACID PERMEASE BAT1"/>
    <property type="match status" value="1"/>
</dbReference>
<evidence type="ECO:0000256" key="1">
    <source>
        <dbReference type="ARBA" id="ARBA00004141"/>
    </source>
</evidence>
<feature type="region of interest" description="Disordered" evidence="6">
    <location>
        <begin position="48"/>
        <end position="70"/>
    </location>
</feature>
<feature type="transmembrane region" description="Helical" evidence="7">
    <location>
        <begin position="486"/>
        <end position="506"/>
    </location>
</feature>
<feature type="transmembrane region" description="Helical" evidence="7">
    <location>
        <begin position="315"/>
        <end position="338"/>
    </location>
</feature>
<evidence type="ECO:0000256" key="6">
    <source>
        <dbReference type="SAM" id="MobiDB-lite"/>
    </source>
</evidence>
<evidence type="ECO:0000256" key="4">
    <source>
        <dbReference type="ARBA" id="ARBA00022989"/>
    </source>
</evidence>
<evidence type="ECO:0008006" key="10">
    <source>
        <dbReference type="Google" id="ProtNLM"/>
    </source>
</evidence>
<proteinExistence type="predicted"/>
<feature type="transmembrane region" description="Helical" evidence="7">
    <location>
        <begin position="231"/>
        <end position="253"/>
    </location>
</feature>
<accession>A0AAV9P7W9</accession>
<dbReference type="EMBL" id="JAVRRT010000011">
    <property type="protein sequence ID" value="KAK5167440.1"/>
    <property type="molecule type" value="Genomic_DNA"/>
</dbReference>
<evidence type="ECO:0000313" key="8">
    <source>
        <dbReference type="EMBL" id="KAK5167440.1"/>
    </source>
</evidence>
<dbReference type="Gene3D" id="1.20.1740.10">
    <property type="entry name" value="Amino acid/polyamine transporter I"/>
    <property type="match status" value="1"/>
</dbReference>